<evidence type="ECO:0008006" key="3">
    <source>
        <dbReference type="Google" id="ProtNLM"/>
    </source>
</evidence>
<reference evidence="1 2" key="1">
    <citation type="submission" date="2019-08" db="EMBL/GenBank/DDBJ databases">
        <title>In-depth cultivation of the pig gut microbiome towards novel bacterial diversity and tailored functional studies.</title>
        <authorList>
            <person name="Wylensek D."/>
            <person name="Hitch T.C.A."/>
            <person name="Clavel T."/>
        </authorList>
    </citation>
    <scope>NUCLEOTIDE SEQUENCE [LARGE SCALE GENOMIC DNA]</scope>
    <source>
        <strain evidence="1 2">BBE-744-WT-12</strain>
    </source>
</reference>
<dbReference type="PANTHER" id="PTHR38045:SF1">
    <property type="entry name" value="HEPARINASE II_III-LIKE PROTEIN"/>
    <property type="match status" value="1"/>
</dbReference>
<evidence type="ECO:0000313" key="1">
    <source>
        <dbReference type="EMBL" id="MST98986.1"/>
    </source>
</evidence>
<evidence type="ECO:0000313" key="2">
    <source>
        <dbReference type="Proteomes" id="UP000435649"/>
    </source>
</evidence>
<protein>
    <recommendedName>
        <fullName evidence="3">Heparinase II/III-like protein</fullName>
    </recommendedName>
</protein>
<gene>
    <name evidence="1" type="ORF">FYJ85_18280</name>
</gene>
<dbReference type="Gene3D" id="2.70.98.70">
    <property type="match status" value="1"/>
</dbReference>
<dbReference type="PANTHER" id="PTHR38045">
    <property type="entry name" value="CHROMOSOME 1, WHOLE GENOME SHOTGUN SEQUENCE"/>
    <property type="match status" value="1"/>
</dbReference>
<sequence length="734" mass="81194">MPGFFGGLSPYFFVGRPNVSRIFPALPRPEPDASRHNDDFFAGELLTFHSKSIIILIQRYSLPVRSSAFHLRRIRMSVRSCANMLRKHFAVFSSVCFSSVCFSAAVFAAAPAEEFEALPVTDRHFAALRQEHPRLFLPGNFDTLTSAYRDSYWGRRFGNRMLHDAEQLLAMPPLPRRMIGRRLLKTSQAEVRRIGLLATAFRLTGERRFAERARAEMLAVCAYDDWNPAHFLDVAEMTFALALGYDWLHDTLPPEERDTIASAILEKGLKPSFDKTFKQSWVAGDYNWTQVCHGGLAAGALAVYERDPQLARQVIRRAVAAMPKVMAASYRGNGAYPEGVGYWAYGTNYNTLLIEMLENAFGTGFGLADYPGLEESGEFVRACILPSGHKFACSDTGRESRVGLNYANVYLMVRRGKSGLFDRYMRNFLADYTAARPQKHHPADQRLAAPMLPLLARLPEQAATGGSTVYFSTDRAPVPVAVMRTDWSGTASALAMKGGRPSGSHGHMDSGEFVVEIDGIPVAVDLGSDHYTRLEARGIKLWDRGRRGERWKVFRLGADAHNIARFDCAEPDADGRGAAAGLIEEGGCVTAAFDLSAPYAGQVRSFLRTGTLFPDGAVEIRDHVSGAKPGAVYCWQLTTPLKVQSVAGARLTLADGTGRTFTISAEPPEGAWSFFPASELQRDYDSPNPGITLVRYKLPVPAGGRVESRFRLERISASHRNELKSGIRYEYADQ</sequence>
<proteinExistence type="predicted"/>
<dbReference type="Proteomes" id="UP000435649">
    <property type="component" value="Unassembled WGS sequence"/>
</dbReference>
<dbReference type="Gene3D" id="1.50.10.100">
    <property type="entry name" value="Chondroitin AC/alginate lyase"/>
    <property type="match status" value="1"/>
</dbReference>
<organism evidence="1 2">
    <name type="scientific">Victivallis lenta</name>
    <dbReference type="NCBI Taxonomy" id="2606640"/>
    <lineage>
        <taxon>Bacteria</taxon>
        <taxon>Pseudomonadati</taxon>
        <taxon>Lentisphaerota</taxon>
        <taxon>Lentisphaeria</taxon>
        <taxon>Victivallales</taxon>
        <taxon>Victivallaceae</taxon>
        <taxon>Victivallis</taxon>
    </lineage>
</organism>
<dbReference type="InterPro" id="IPR008929">
    <property type="entry name" value="Chondroitin_lyas"/>
</dbReference>
<dbReference type="EMBL" id="VUNS01000027">
    <property type="protein sequence ID" value="MST98986.1"/>
    <property type="molecule type" value="Genomic_DNA"/>
</dbReference>
<keyword evidence="2" id="KW-1185">Reference proteome</keyword>
<accession>A0A844G6L1</accession>
<dbReference type="AlphaFoldDB" id="A0A844G6L1"/>
<name>A0A844G6L1_9BACT</name>
<dbReference type="SUPFAM" id="SSF48230">
    <property type="entry name" value="Chondroitin AC/alginate lyase"/>
    <property type="match status" value="1"/>
</dbReference>
<comment type="caution">
    <text evidence="1">The sequence shown here is derived from an EMBL/GenBank/DDBJ whole genome shotgun (WGS) entry which is preliminary data.</text>
</comment>